<evidence type="ECO:0000259" key="5">
    <source>
        <dbReference type="Pfam" id="PF00079"/>
    </source>
</evidence>
<reference evidence="6" key="1">
    <citation type="submission" date="2007-03" db="EMBL/GenBank/DDBJ databases">
        <title>Annotation of Culex pipiens quinquefasciatus.</title>
        <authorList>
            <consortium name="The Broad Institute Genome Sequencing Platform"/>
            <person name="Atkinson P.W."/>
            <person name="Hemingway J."/>
            <person name="Christensen B.M."/>
            <person name="Higgs S."/>
            <person name="Kodira C."/>
            <person name="Hannick L."/>
            <person name="Megy K."/>
            <person name="O'Leary S."/>
            <person name="Pearson M."/>
            <person name="Haas B.J."/>
            <person name="Mauceli E."/>
            <person name="Wortman J.R."/>
            <person name="Lee N.H."/>
            <person name="Guigo R."/>
            <person name="Stanke M."/>
            <person name="Alvarado L."/>
            <person name="Amedeo P."/>
            <person name="Antoine C.H."/>
            <person name="Arensburger P."/>
            <person name="Bidwell S.L."/>
            <person name="Crawford M."/>
            <person name="Camaro F."/>
            <person name="Devon K."/>
            <person name="Engels R."/>
            <person name="Hammond M."/>
            <person name="Howarth C."/>
            <person name="Koehrsen M."/>
            <person name="Lawson D."/>
            <person name="Montgomery P."/>
            <person name="Nene V."/>
            <person name="Nusbaum C."/>
            <person name="Puiu D."/>
            <person name="Romero-Severson J."/>
            <person name="Severson D.W."/>
            <person name="Shumway M."/>
            <person name="Sisk P."/>
            <person name="Stolte C."/>
            <person name="Zeng Q."/>
            <person name="Eisenstadt E."/>
            <person name="Fraser-Liggett C."/>
            <person name="Strausberg R."/>
            <person name="Galagan J."/>
            <person name="Birren B."/>
            <person name="Collins F.H."/>
        </authorList>
    </citation>
    <scope>NUCLEOTIDE SEQUENCE [LARGE SCALE GENOMIC DNA]</scope>
    <source>
        <strain evidence="6">JHB</strain>
    </source>
</reference>
<keyword evidence="8" id="KW-1185">Reference proteome</keyword>
<dbReference type="PANTHER" id="PTHR11461:SF211">
    <property type="entry name" value="GH10112P-RELATED"/>
    <property type="match status" value="1"/>
</dbReference>
<gene>
    <name evidence="7" type="primary">6035047</name>
    <name evidence="6" type="ORF">CpipJ_CPIJ003618</name>
</gene>
<dbReference type="EnsemblMetazoa" id="CPIJ003618-RA">
    <property type="protein sequence ID" value="CPIJ003618-PA"/>
    <property type="gene ID" value="CPIJ003618"/>
</dbReference>
<dbReference type="PANTHER" id="PTHR11461">
    <property type="entry name" value="SERINE PROTEASE INHIBITOR, SERPIN"/>
    <property type="match status" value="1"/>
</dbReference>
<evidence type="ECO:0000313" key="7">
    <source>
        <dbReference type="EnsemblMetazoa" id="CPIJ003618-PA"/>
    </source>
</evidence>
<dbReference type="AlphaFoldDB" id="B0W9A2"/>
<dbReference type="InterPro" id="IPR023796">
    <property type="entry name" value="Serpin_dom"/>
</dbReference>
<name>B0W9A2_CULQU</name>
<keyword evidence="2" id="KW-0646">Protease inhibitor</keyword>
<evidence type="ECO:0000256" key="3">
    <source>
        <dbReference type="ARBA" id="ARBA00022900"/>
    </source>
</evidence>
<dbReference type="Gene3D" id="2.30.39.10">
    <property type="entry name" value="Alpha-1-antitrypsin, domain 1"/>
    <property type="match status" value="1"/>
</dbReference>
<dbReference type="VEuPathDB" id="VectorBase:CQUJHB008185"/>
<feature type="domain" description="Serpin" evidence="5">
    <location>
        <begin position="65"/>
        <end position="146"/>
    </location>
</feature>
<dbReference type="SUPFAM" id="SSF56574">
    <property type="entry name" value="Serpins"/>
    <property type="match status" value="2"/>
</dbReference>
<feature type="region of interest" description="Disordered" evidence="4">
    <location>
        <begin position="192"/>
        <end position="268"/>
    </location>
</feature>
<dbReference type="PROSITE" id="PS00284">
    <property type="entry name" value="SERPIN"/>
    <property type="match status" value="1"/>
</dbReference>
<dbReference type="InterPro" id="IPR042178">
    <property type="entry name" value="Serpin_sf_1"/>
</dbReference>
<dbReference type="EMBL" id="DS231862">
    <property type="protein sequence ID" value="EDS39799.1"/>
    <property type="molecule type" value="Genomic_DNA"/>
</dbReference>
<dbReference type="InterPro" id="IPR023795">
    <property type="entry name" value="Serpin_CS"/>
</dbReference>
<dbReference type="Gene3D" id="3.30.497.10">
    <property type="entry name" value="Antithrombin, subunit I, domain 2"/>
    <property type="match status" value="2"/>
</dbReference>
<dbReference type="VEuPathDB" id="VectorBase:CPIJ003618"/>
<reference evidence="7" key="2">
    <citation type="submission" date="2020-05" db="UniProtKB">
        <authorList>
            <consortium name="EnsemblMetazoa"/>
        </authorList>
    </citation>
    <scope>IDENTIFICATION</scope>
    <source>
        <strain evidence="7">JHB</strain>
    </source>
</reference>
<evidence type="ECO:0000256" key="2">
    <source>
        <dbReference type="ARBA" id="ARBA00022690"/>
    </source>
</evidence>
<dbReference type="HOGENOM" id="CLU_1039194_0_0_1"/>
<evidence type="ECO:0000256" key="4">
    <source>
        <dbReference type="SAM" id="MobiDB-lite"/>
    </source>
</evidence>
<comment type="similarity">
    <text evidence="1">Belongs to the serpin family.</text>
</comment>
<dbReference type="InterPro" id="IPR036186">
    <property type="entry name" value="Serpin_sf"/>
</dbReference>
<dbReference type="InterPro" id="IPR000215">
    <property type="entry name" value="Serpin_fam"/>
</dbReference>
<evidence type="ECO:0000256" key="1">
    <source>
        <dbReference type="ARBA" id="ARBA00009500"/>
    </source>
</evidence>
<protein>
    <submittedName>
        <fullName evidence="6 7">Serine protease inhibitor</fullName>
    </submittedName>
</protein>
<dbReference type="InParanoid" id="B0W9A2"/>
<dbReference type="Pfam" id="PF00079">
    <property type="entry name" value="Serpin"/>
    <property type="match status" value="1"/>
</dbReference>
<evidence type="ECO:0000313" key="6">
    <source>
        <dbReference type="EMBL" id="EDS39799.1"/>
    </source>
</evidence>
<proteinExistence type="inferred from homology"/>
<keyword evidence="3" id="KW-0722">Serine protease inhibitor</keyword>
<dbReference type="KEGG" id="cqu:CpipJ_CPIJ003618"/>
<feature type="compositionally biased region" description="Basic and acidic residues" evidence="4">
    <location>
        <begin position="223"/>
        <end position="255"/>
    </location>
</feature>
<dbReference type="GO" id="GO:0005615">
    <property type="term" value="C:extracellular space"/>
    <property type="evidence" value="ECO:0007669"/>
    <property type="project" value="InterPro"/>
</dbReference>
<sequence length="268" mass="29911">MDLYSSSNQFTFEFFKTAYSPQQNVVVSPLAMFLILSMVYHVANEKASAELQQLLHLPEDKQEEIFEHGRFAFGLTGSLRVAQFVQSAVIDVDETGTFAAAFTIFGAVPFSAGGGADNIMIVRVNRPFMYLIRNVISKEIVFIGHYSMLGEATPRLDLQLPTSFRSGCRAAKKRIVVVPPSGGTVKPRQIHFRERGGGDINSGGVNRKERRICPLPGNRRPQFPREHPFAGDKNKPGTRRTDSPRRKDNETDDGKFSSPFSFYSVACR</sequence>
<dbReference type="InterPro" id="IPR042185">
    <property type="entry name" value="Serpin_sf_2"/>
</dbReference>
<accession>B0W9A2</accession>
<organism>
    <name type="scientific">Culex quinquefasciatus</name>
    <name type="common">Southern house mosquito</name>
    <name type="synonym">Culex pungens</name>
    <dbReference type="NCBI Taxonomy" id="7176"/>
    <lineage>
        <taxon>Eukaryota</taxon>
        <taxon>Metazoa</taxon>
        <taxon>Ecdysozoa</taxon>
        <taxon>Arthropoda</taxon>
        <taxon>Hexapoda</taxon>
        <taxon>Insecta</taxon>
        <taxon>Pterygota</taxon>
        <taxon>Neoptera</taxon>
        <taxon>Endopterygota</taxon>
        <taxon>Diptera</taxon>
        <taxon>Nematocera</taxon>
        <taxon>Culicoidea</taxon>
        <taxon>Culicidae</taxon>
        <taxon>Culicinae</taxon>
        <taxon>Culicini</taxon>
        <taxon>Culex</taxon>
        <taxon>Culex</taxon>
    </lineage>
</organism>
<dbReference type="Proteomes" id="UP000002320">
    <property type="component" value="Unassembled WGS sequence"/>
</dbReference>
<evidence type="ECO:0000313" key="8">
    <source>
        <dbReference type="Proteomes" id="UP000002320"/>
    </source>
</evidence>
<dbReference type="GO" id="GO:0004867">
    <property type="term" value="F:serine-type endopeptidase inhibitor activity"/>
    <property type="evidence" value="ECO:0007669"/>
    <property type="project" value="UniProtKB-KW"/>
</dbReference>